<comment type="caution">
    <text evidence="1">The sequence shown here is derived from an EMBL/GenBank/DDBJ whole genome shotgun (WGS) entry which is preliminary data.</text>
</comment>
<gene>
    <name evidence="1" type="ORF">LS74_000155</name>
</gene>
<protein>
    <submittedName>
        <fullName evidence="1">Uncharacterized protein</fullName>
    </submittedName>
</protein>
<evidence type="ECO:0000313" key="2">
    <source>
        <dbReference type="Proteomes" id="UP000029921"/>
    </source>
</evidence>
<dbReference type="AlphaFoldDB" id="A0A4V6I1V7"/>
<proteinExistence type="predicted"/>
<accession>A0A4V6I1V7</accession>
<dbReference type="EMBL" id="JRPE02000001">
    <property type="protein sequence ID" value="TLD93802.1"/>
    <property type="molecule type" value="Genomic_DNA"/>
</dbReference>
<evidence type="ECO:0000313" key="1">
    <source>
        <dbReference type="EMBL" id="TLD93802.1"/>
    </source>
</evidence>
<organism evidence="1 2">
    <name type="scientific">Helicobacter magdeburgensis</name>
    <dbReference type="NCBI Taxonomy" id="471858"/>
    <lineage>
        <taxon>Bacteria</taxon>
        <taxon>Pseudomonadati</taxon>
        <taxon>Campylobacterota</taxon>
        <taxon>Epsilonproteobacteria</taxon>
        <taxon>Campylobacterales</taxon>
        <taxon>Helicobacteraceae</taxon>
        <taxon>Helicobacter</taxon>
    </lineage>
</organism>
<sequence length="238" mass="27684">MSYISTKDLDSALKRELVLAKTYKLLLPYFKAYKNPKIFLFLMGLIEKSSLRNTRSVIFNILDTSYEFDICEKTIKSWLKQLENLKLLKTQSRKNQLYAVELFDYEAAISKAENAETEQKQTQSTSSCGINLPTPTTEMPTRFYKNIQNIINKIIKTQGLQEKKFKLDEEQWRLAPNQTKTKSYKKVIIEFENTHNSQFIALLTYEQITGKSLPSLSHPYHQQIIRANLKKSLKLIAA</sequence>
<reference evidence="1 2" key="1">
    <citation type="journal article" date="2014" name="Genome Announc.">
        <title>Draft genome sequences of eight enterohepatic helicobacter species isolated from both laboratory and wild rodents.</title>
        <authorList>
            <person name="Sheh A."/>
            <person name="Shen Z."/>
            <person name="Fox J.G."/>
        </authorList>
    </citation>
    <scope>NUCLEOTIDE SEQUENCE [LARGE SCALE GENOMIC DNA]</scope>
    <source>
        <strain evidence="1 2">MIT 96-1001</strain>
    </source>
</reference>
<name>A0A4V6I1V7_9HELI</name>
<dbReference type="RefSeq" id="WP_034587072.1">
    <property type="nucleotide sequence ID" value="NZ_JRPE02000001.1"/>
</dbReference>
<keyword evidence="2" id="KW-1185">Reference proteome</keyword>
<dbReference type="Proteomes" id="UP000029921">
    <property type="component" value="Unassembled WGS sequence"/>
</dbReference>